<sequence>MLHNDNDVKLLWKKIHGSGDQPRPFPRYANSEGDSGRSSGLGALRLRLHTIGNVDRADTQGLPHRVPYLYTTGH</sequence>
<proteinExistence type="predicted"/>
<dbReference type="EMBL" id="GBXM01076720">
    <property type="protein sequence ID" value="JAH31857.1"/>
    <property type="molecule type" value="Transcribed_RNA"/>
</dbReference>
<reference evidence="2" key="1">
    <citation type="submission" date="2014-11" db="EMBL/GenBank/DDBJ databases">
        <authorList>
            <person name="Amaro Gonzalez C."/>
        </authorList>
    </citation>
    <scope>NUCLEOTIDE SEQUENCE</scope>
</reference>
<feature type="region of interest" description="Disordered" evidence="1">
    <location>
        <begin position="13"/>
        <end position="41"/>
    </location>
</feature>
<accession>A0A0E9RSQ3</accession>
<evidence type="ECO:0000313" key="2">
    <source>
        <dbReference type="EMBL" id="JAH31857.1"/>
    </source>
</evidence>
<name>A0A0E9RSQ3_ANGAN</name>
<reference evidence="2" key="2">
    <citation type="journal article" date="2015" name="Fish Shellfish Immunol.">
        <title>Early steps in the European eel (Anguilla anguilla)-Vibrio vulnificus interaction in the gills: Role of the RtxA13 toxin.</title>
        <authorList>
            <person name="Callol A."/>
            <person name="Pajuelo D."/>
            <person name="Ebbesson L."/>
            <person name="Teles M."/>
            <person name="MacKenzie S."/>
            <person name="Amaro C."/>
        </authorList>
    </citation>
    <scope>NUCLEOTIDE SEQUENCE</scope>
</reference>
<protein>
    <submittedName>
        <fullName evidence="2">Uncharacterized protein</fullName>
    </submittedName>
</protein>
<evidence type="ECO:0000256" key="1">
    <source>
        <dbReference type="SAM" id="MobiDB-lite"/>
    </source>
</evidence>
<dbReference type="AlphaFoldDB" id="A0A0E9RSQ3"/>
<organism evidence="2">
    <name type="scientific">Anguilla anguilla</name>
    <name type="common">European freshwater eel</name>
    <name type="synonym">Muraena anguilla</name>
    <dbReference type="NCBI Taxonomy" id="7936"/>
    <lineage>
        <taxon>Eukaryota</taxon>
        <taxon>Metazoa</taxon>
        <taxon>Chordata</taxon>
        <taxon>Craniata</taxon>
        <taxon>Vertebrata</taxon>
        <taxon>Euteleostomi</taxon>
        <taxon>Actinopterygii</taxon>
        <taxon>Neopterygii</taxon>
        <taxon>Teleostei</taxon>
        <taxon>Anguilliformes</taxon>
        <taxon>Anguillidae</taxon>
        <taxon>Anguilla</taxon>
    </lineage>
</organism>